<dbReference type="Proteomes" id="UP000320580">
    <property type="component" value="Chromosome"/>
</dbReference>
<proteinExistence type="predicted"/>
<evidence type="ECO:0000313" key="1">
    <source>
        <dbReference type="EMBL" id="QDY76944.1"/>
    </source>
</evidence>
<evidence type="ECO:0000313" key="2">
    <source>
        <dbReference type="Proteomes" id="UP000320580"/>
    </source>
</evidence>
<dbReference type="OrthoDB" id="3378006at2"/>
<protein>
    <submittedName>
        <fullName evidence="1">Uncharacterized protein</fullName>
    </submittedName>
</protein>
<dbReference type="InterPro" id="IPR045682">
    <property type="entry name" value="DUF6193"/>
</dbReference>
<gene>
    <name evidence="1" type="ORF">FQU76_10885</name>
</gene>
<accession>A0A5B8J974</accession>
<dbReference type="RefSeq" id="WP_146480234.1">
    <property type="nucleotide sequence ID" value="NZ_CP042266.1"/>
</dbReference>
<name>A0A5B8J974_9ACTN</name>
<organism evidence="1 2">
    <name type="scientific">Streptomyces qinzhouensis</name>
    <dbReference type="NCBI Taxonomy" id="2599401"/>
    <lineage>
        <taxon>Bacteria</taxon>
        <taxon>Bacillati</taxon>
        <taxon>Actinomycetota</taxon>
        <taxon>Actinomycetes</taxon>
        <taxon>Kitasatosporales</taxon>
        <taxon>Streptomycetaceae</taxon>
        <taxon>Streptomyces</taxon>
    </lineage>
</organism>
<reference evidence="1 2" key="1">
    <citation type="submission" date="2019-07" db="EMBL/GenBank/DDBJ databases">
        <authorList>
            <person name="Zhu P."/>
        </authorList>
    </citation>
    <scope>NUCLEOTIDE SEQUENCE [LARGE SCALE GENOMIC DNA]</scope>
    <source>
        <strain evidence="1 2">SSL-25</strain>
    </source>
</reference>
<dbReference type="KEGG" id="sqz:FQU76_10885"/>
<dbReference type="Pfam" id="PF19692">
    <property type="entry name" value="DUF6193"/>
    <property type="match status" value="1"/>
</dbReference>
<keyword evidence="2" id="KW-1185">Reference proteome</keyword>
<dbReference type="AlphaFoldDB" id="A0A5B8J974"/>
<sequence>MLTADTVDEQWELVLGMDDQQVSAEMPRAAYARLEIRQLYPLVSHGVLSFSRCIRFPWLEDVGTIYPRGDGYWVRRVTDGATLGKPDTIEEAVELIVANLPPGTGPAIDGTAEDVARG</sequence>
<dbReference type="EMBL" id="CP042266">
    <property type="protein sequence ID" value="QDY76944.1"/>
    <property type="molecule type" value="Genomic_DNA"/>
</dbReference>